<dbReference type="AlphaFoldDB" id="A0A2T6KJR8"/>
<dbReference type="OrthoDB" id="9769653at2"/>
<dbReference type="EMBL" id="QBUD01000003">
    <property type="protein sequence ID" value="PUB16208.1"/>
    <property type="molecule type" value="Genomic_DNA"/>
</dbReference>
<dbReference type="RefSeq" id="WP_108385830.1">
    <property type="nucleotide sequence ID" value="NZ_QBUD01000003.1"/>
</dbReference>
<evidence type="ECO:0000259" key="2">
    <source>
        <dbReference type="Pfam" id="PF00487"/>
    </source>
</evidence>
<evidence type="ECO:0000256" key="1">
    <source>
        <dbReference type="SAM" id="Phobius"/>
    </source>
</evidence>
<name>A0A2T6KJR8_9RHOB</name>
<dbReference type="PANTHER" id="PTHR19353:SF73">
    <property type="entry name" value="FATTY ACID DESATURASE"/>
    <property type="match status" value="1"/>
</dbReference>
<reference evidence="3 4" key="1">
    <citation type="submission" date="2018-04" db="EMBL/GenBank/DDBJ databases">
        <title>Genomic Encyclopedia of Archaeal and Bacterial Type Strains, Phase II (KMG-II): from individual species to whole genera.</title>
        <authorList>
            <person name="Goeker M."/>
        </authorList>
    </citation>
    <scope>NUCLEOTIDE SEQUENCE [LARGE SCALE GENOMIC DNA]</scope>
    <source>
        <strain evidence="3 4">DSM 29955</strain>
    </source>
</reference>
<keyword evidence="1" id="KW-0812">Transmembrane</keyword>
<dbReference type="GO" id="GO:0016717">
    <property type="term" value="F:oxidoreductase activity, acting on paired donors, with oxidation of a pair of donors resulting in the reduction of molecular oxygen to two molecules of water"/>
    <property type="evidence" value="ECO:0007669"/>
    <property type="project" value="TreeGrafter"/>
</dbReference>
<accession>A0A2T6KJR8</accession>
<dbReference type="InterPro" id="IPR012171">
    <property type="entry name" value="Fatty_acid_desaturase"/>
</dbReference>
<evidence type="ECO:0000313" key="4">
    <source>
        <dbReference type="Proteomes" id="UP000244523"/>
    </source>
</evidence>
<feature type="domain" description="Fatty acid desaturase" evidence="2">
    <location>
        <begin position="66"/>
        <end position="310"/>
    </location>
</feature>
<dbReference type="GO" id="GO:0006629">
    <property type="term" value="P:lipid metabolic process"/>
    <property type="evidence" value="ECO:0007669"/>
    <property type="project" value="InterPro"/>
</dbReference>
<organism evidence="3 4">
    <name type="scientific">Yoonia sediminilitoris</name>
    <dbReference type="NCBI Taxonomy" id="1286148"/>
    <lineage>
        <taxon>Bacteria</taxon>
        <taxon>Pseudomonadati</taxon>
        <taxon>Pseudomonadota</taxon>
        <taxon>Alphaproteobacteria</taxon>
        <taxon>Rhodobacterales</taxon>
        <taxon>Paracoccaceae</taxon>
        <taxon>Yoonia</taxon>
    </lineage>
</organism>
<keyword evidence="4" id="KW-1185">Reference proteome</keyword>
<dbReference type="InterPro" id="IPR005804">
    <property type="entry name" value="FA_desaturase_dom"/>
</dbReference>
<evidence type="ECO:0000313" key="3">
    <source>
        <dbReference type="EMBL" id="PUB16208.1"/>
    </source>
</evidence>
<gene>
    <name evidence="3" type="ORF">C8N45_10361</name>
</gene>
<feature type="transmembrane region" description="Helical" evidence="1">
    <location>
        <begin position="38"/>
        <end position="55"/>
    </location>
</feature>
<sequence length="353" mass="40342">MTDNTHATTQPAPHNIPAARDWIRILAKYREPDSLRSTFELGISVIPFIALWVLACWVAQYSYLGAFLISAVNGGFLLRLFCIQHDCGHGSFFGNRNVSDWVGRALGVVTLTPYDVWRRTHSIHHSHAGDLDHRGIGDVMTLTTEEYHQRTAFGRFLYRAYRHPIVMFGLGPSYIFLLQNRLPFGLMTQGKSYWISAMGTNFCTAAIMATIVYFGGWQALFLVALPTTLIAASVGVWLFYIQHQFEQTQWDHSEDWQLHEAALYGSSHYDLPPILRWFSANIGIHHVHHLYSRIPFYRLSEVLRDHEELVDCNRMTLMESFKCARLDLWDAGSRKLVSFAAAHQLRKAAENPA</sequence>
<keyword evidence="1" id="KW-0472">Membrane</keyword>
<proteinExistence type="predicted"/>
<feature type="transmembrane region" description="Helical" evidence="1">
    <location>
        <begin position="220"/>
        <end position="240"/>
    </location>
</feature>
<feature type="transmembrane region" description="Helical" evidence="1">
    <location>
        <begin position="193"/>
        <end position="214"/>
    </location>
</feature>
<protein>
    <submittedName>
        <fullName evidence="3">Omega-6 fatty acid desaturase (Delta-12 desaturase)</fullName>
    </submittedName>
</protein>
<dbReference type="PANTHER" id="PTHR19353">
    <property type="entry name" value="FATTY ACID DESATURASE 2"/>
    <property type="match status" value="1"/>
</dbReference>
<feature type="transmembrane region" description="Helical" evidence="1">
    <location>
        <begin position="61"/>
        <end position="82"/>
    </location>
</feature>
<dbReference type="Pfam" id="PF00487">
    <property type="entry name" value="FA_desaturase"/>
    <property type="match status" value="1"/>
</dbReference>
<comment type="caution">
    <text evidence="3">The sequence shown here is derived from an EMBL/GenBank/DDBJ whole genome shotgun (WGS) entry which is preliminary data.</text>
</comment>
<keyword evidence="1" id="KW-1133">Transmembrane helix</keyword>
<dbReference type="CDD" id="cd03507">
    <property type="entry name" value="Delta12-FADS-like"/>
    <property type="match status" value="1"/>
</dbReference>
<dbReference type="GO" id="GO:0016020">
    <property type="term" value="C:membrane"/>
    <property type="evidence" value="ECO:0007669"/>
    <property type="project" value="TreeGrafter"/>
</dbReference>
<dbReference type="Proteomes" id="UP000244523">
    <property type="component" value="Unassembled WGS sequence"/>
</dbReference>